<evidence type="ECO:0000256" key="2">
    <source>
        <dbReference type="SAM" id="MobiDB-lite"/>
    </source>
</evidence>
<keyword evidence="4" id="KW-1185">Reference proteome</keyword>
<name>A0AAW3BLU7_9TRYP</name>
<dbReference type="AlphaFoldDB" id="A0AAW3BLU7"/>
<proteinExistence type="predicted"/>
<feature type="compositionally biased region" description="Polar residues" evidence="2">
    <location>
        <begin position="797"/>
        <end position="814"/>
    </location>
</feature>
<comment type="caution">
    <text evidence="3">The sequence shown here is derived from an EMBL/GenBank/DDBJ whole genome shotgun (WGS) entry which is preliminary data.</text>
</comment>
<accession>A0AAW3BLU7</accession>
<evidence type="ECO:0000313" key="3">
    <source>
        <dbReference type="EMBL" id="KAL0523825.1"/>
    </source>
</evidence>
<dbReference type="GO" id="GO:0046872">
    <property type="term" value="F:metal ion binding"/>
    <property type="evidence" value="ECO:0007669"/>
    <property type="project" value="UniProtKB-KW"/>
</dbReference>
<reference evidence="3 4" key="1">
    <citation type="submission" date="2024-02" db="EMBL/GenBank/DDBJ databases">
        <title>FIRST GENOME SEQUENCES OF Leishmania (Viannia) shawi, Leishmania (Viannia) lindenbergi AND Leishmania (Viannia) utingensis.</title>
        <authorList>
            <person name="Resadore F."/>
            <person name="Custodio M.G.F."/>
            <person name="Boite M.C."/>
            <person name="Cupolillo E."/>
            <person name="Ferreira G.E.M."/>
        </authorList>
    </citation>
    <scope>NUCLEOTIDE SEQUENCE [LARGE SCALE GENOMIC DNA]</scope>
    <source>
        <strain evidence="3 4">MDAS/BR/1979/M5533</strain>
    </source>
</reference>
<dbReference type="Proteomes" id="UP001501274">
    <property type="component" value="Unassembled WGS sequence"/>
</dbReference>
<feature type="compositionally biased region" description="Low complexity" evidence="2">
    <location>
        <begin position="621"/>
        <end position="635"/>
    </location>
</feature>
<dbReference type="InterPro" id="IPR018527">
    <property type="entry name" value="Rubredoxin_Fe_BS"/>
</dbReference>
<dbReference type="EMBL" id="JBAMZN010000026">
    <property type="protein sequence ID" value="KAL0523825.1"/>
    <property type="molecule type" value="Genomic_DNA"/>
</dbReference>
<protein>
    <submittedName>
        <fullName evidence="3">Uncharacterized protein</fullName>
    </submittedName>
</protein>
<organism evidence="3 4">
    <name type="scientific">Leishmania naiffi</name>
    <dbReference type="NCBI Taxonomy" id="5678"/>
    <lineage>
        <taxon>Eukaryota</taxon>
        <taxon>Discoba</taxon>
        <taxon>Euglenozoa</taxon>
        <taxon>Kinetoplastea</taxon>
        <taxon>Metakinetoplastina</taxon>
        <taxon>Trypanosomatida</taxon>
        <taxon>Trypanosomatidae</taxon>
        <taxon>Leishmaniinae</taxon>
        <taxon>Leishmania</taxon>
        <taxon>Leishmania naiffi species complex</taxon>
    </lineage>
</organism>
<feature type="region of interest" description="Disordered" evidence="2">
    <location>
        <begin position="384"/>
        <end position="407"/>
    </location>
</feature>
<dbReference type="PROSITE" id="PS00202">
    <property type="entry name" value="RUBREDOXIN"/>
    <property type="match status" value="1"/>
</dbReference>
<sequence length="1041" mass="112405">MNGHTQAHSFERSGTIQILQKERKTQQQCHIAFLRCSPSPHPSTRMMAVLHSSAERACDIAIHLSDTAFTSRIDYTDAYVLPTTSTTETASTDVTPLPTAALVSPWLLVGPSAGDAHPSSSLPAVATAAGTTISPAVETVPLAWRCPSCGTLEVEQLYWRRPRRSKAPTTGGAPAAADVRAALARNMRLKALSPALQAKLEQHRRRSERREEMRWRSLYISTRCRRCFLCPRCGGHGSLPSSETATVSYVSTSKSTAASLSPSLNAATLLSSIQSVSSLDIRLTSDMQYYTVCACCQWHSYRAFPTMEQLLTYLNAVMGDEKAEALREHRAVQRSVNTALRAGLTGLLGAKLDLEDGVNLQQQQPTISQAAWDAFRHLRSSHIHNQNVSSPSHSPPPQQQSVEGQQQLSNKIATDATMHLHPALALEQLQNQERQRREAARAVSLLQGMSQVAPQTMRVVDLAREAAAQLQAAREEEEGDMAPLSKLPPGYRLTTSASITARIVKEDVEVDLIARTQQCYLGLPVETVDTRDQTMRTWMQRYQPAAVVAQERKAAAAAGTATSAATASPAALPVRSKQVEMALFPSEAATSDSAAAPPPSATPAKVFEEPSPEVYTPPVPSDTATDRTTTAGTAPPAAAAMTSTSALMHTPTSAYLHSVLLREQDRPLGLPAYYIPRVRKELLTALVWRLPQASAAGQSSATKQVCPCTRLVLLDRSALLDDEVRQVCQHWVDQRTAQAERHKRMHRSDLEQQNSAGSTPAVGMQRNNGDGGFDSDGGDEEDEDSDGAIEHPKDAPSQDSMHATTSRHPQPQQRLRQKALSVLPVPLFLDGTDFAAVSCLPFLEYVRNGGSSARPCERQLRLVNLHMMHDIYLTKLEVARTVLAPTCSIDAQHARPQSSPSSDSTPCVTVHLSSPSVPAVKLPLALAPQCSPGERAAAVAAVLKGSDGACATEVDPLPPHVPPSLLTMGNTTPPIRLQELHITLGETSAAQACMPSSSPRLAPLHCVELLVEVATALSGVDHARPQYHSVRYGLTVTFNSC</sequence>
<evidence type="ECO:0000256" key="1">
    <source>
        <dbReference type="ARBA" id="ARBA00022723"/>
    </source>
</evidence>
<feature type="compositionally biased region" description="Acidic residues" evidence="2">
    <location>
        <begin position="776"/>
        <end position="787"/>
    </location>
</feature>
<keyword evidence="1" id="KW-0479">Metal-binding</keyword>
<feature type="region of interest" description="Disordered" evidence="2">
    <location>
        <begin position="739"/>
        <end position="814"/>
    </location>
</feature>
<evidence type="ECO:0000313" key="4">
    <source>
        <dbReference type="Proteomes" id="UP001501274"/>
    </source>
</evidence>
<gene>
    <name evidence="3" type="ORF">Q4I28_004234</name>
</gene>
<feature type="region of interest" description="Disordered" evidence="2">
    <location>
        <begin position="588"/>
        <end position="635"/>
    </location>
</feature>